<evidence type="ECO:0000256" key="8">
    <source>
        <dbReference type="SAM" id="MobiDB-lite"/>
    </source>
</evidence>
<accession>A0AAN5C716</accession>
<organism evidence="10 11">
    <name type="scientific">Pristionchus mayeri</name>
    <dbReference type="NCBI Taxonomy" id="1317129"/>
    <lineage>
        <taxon>Eukaryota</taxon>
        <taxon>Metazoa</taxon>
        <taxon>Ecdysozoa</taxon>
        <taxon>Nematoda</taxon>
        <taxon>Chromadorea</taxon>
        <taxon>Rhabditida</taxon>
        <taxon>Rhabditina</taxon>
        <taxon>Diplogasteromorpha</taxon>
        <taxon>Diplogasteroidea</taxon>
        <taxon>Neodiplogasteridae</taxon>
        <taxon>Pristionchus</taxon>
    </lineage>
</organism>
<dbReference type="SUPFAM" id="SSF57667">
    <property type="entry name" value="beta-beta-alpha zinc fingers"/>
    <property type="match status" value="2"/>
</dbReference>
<feature type="non-terminal residue" evidence="10">
    <location>
        <position position="336"/>
    </location>
</feature>
<name>A0AAN5C716_9BILA</name>
<dbReference type="GO" id="GO:0000981">
    <property type="term" value="F:DNA-binding transcription factor activity, RNA polymerase II-specific"/>
    <property type="evidence" value="ECO:0007669"/>
    <property type="project" value="TreeGrafter"/>
</dbReference>
<comment type="caution">
    <text evidence="10">The sequence shown here is derived from an EMBL/GenBank/DDBJ whole genome shotgun (WGS) entry which is preliminary data.</text>
</comment>
<keyword evidence="5" id="KW-0862">Zinc</keyword>
<feature type="compositionally biased region" description="Low complexity" evidence="8">
    <location>
        <begin position="122"/>
        <end position="137"/>
    </location>
</feature>
<reference evidence="11" key="1">
    <citation type="submission" date="2022-10" db="EMBL/GenBank/DDBJ databases">
        <title>Genome assembly of Pristionchus species.</title>
        <authorList>
            <person name="Yoshida K."/>
            <person name="Sommer R.J."/>
        </authorList>
    </citation>
    <scope>NUCLEOTIDE SEQUENCE [LARGE SCALE GENOMIC DNA]</scope>
    <source>
        <strain evidence="11">RS5460</strain>
    </source>
</reference>
<dbReference type="PROSITE" id="PS00028">
    <property type="entry name" value="ZINC_FINGER_C2H2_1"/>
    <property type="match status" value="2"/>
</dbReference>
<feature type="domain" description="C2H2-type" evidence="9">
    <location>
        <begin position="143"/>
        <end position="170"/>
    </location>
</feature>
<evidence type="ECO:0000313" key="11">
    <source>
        <dbReference type="Proteomes" id="UP001328107"/>
    </source>
</evidence>
<dbReference type="Proteomes" id="UP001328107">
    <property type="component" value="Unassembled WGS sequence"/>
</dbReference>
<dbReference type="GO" id="GO:0005634">
    <property type="term" value="C:nucleus"/>
    <property type="evidence" value="ECO:0007669"/>
    <property type="project" value="UniProtKB-SubCell"/>
</dbReference>
<keyword evidence="11" id="KW-1185">Reference proteome</keyword>
<keyword evidence="4 7" id="KW-0863">Zinc-finger</keyword>
<dbReference type="GO" id="GO:0008270">
    <property type="term" value="F:zinc ion binding"/>
    <property type="evidence" value="ECO:0007669"/>
    <property type="project" value="UniProtKB-KW"/>
</dbReference>
<dbReference type="PROSITE" id="PS50157">
    <property type="entry name" value="ZINC_FINGER_C2H2_2"/>
    <property type="match status" value="3"/>
</dbReference>
<dbReference type="SMART" id="SM00355">
    <property type="entry name" value="ZnF_C2H2"/>
    <property type="match status" value="3"/>
</dbReference>
<dbReference type="AlphaFoldDB" id="A0AAN5C716"/>
<dbReference type="PANTHER" id="PTHR24394:SF29">
    <property type="entry name" value="MYONEURIN"/>
    <property type="match status" value="1"/>
</dbReference>
<keyword evidence="2" id="KW-0479">Metal-binding</keyword>
<feature type="domain" description="C2H2-type" evidence="9">
    <location>
        <begin position="199"/>
        <end position="226"/>
    </location>
</feature>
<proteinExistence type="predicted"/>
<evidence type="ECO:0000256" key="7">
    <source>
        <dbReference type="PROSITE-ProRule" id="PRU00042"/>
    </source>
</evidence>
<evidence type="ECO:0000256" key="4">
    <source>
        <dbReference type="ARBA" id="ARBA00022771"/>
    </source>
</evidence>
<evidence type="ECO:0000313" key="10">
    <source>
        <dbReference type="EMBL" id="GMR31339.1"/>
    </source>
</evidence>
<evidence type="ECO:0000256" key="3">
    <source>
        <dbReference type="ARBA" id="ARBA00022737"/>
    </source>
</evidence>
<evidence type="ECO:0000256" key="6">
    <source>
        <dbReference type="ARBA" id="ARBA00023242"/>
    </source>
</evidence>
<keyword evidence="3" id="KW-0677">Repeat</keyword>
<evidence type="ECO:0000256" key="2">
    <source>
        <dbReference type="ARBA" id="ARBA00022723"/>
    </source>
</evidence>
<evidence type="ECO:0000259" key="9">
    <source>
        <dbReference type="PROSITE" id="PS50157"/>
    </source>
</evidence>
<protein>
    <recommendedName>
        <fullName evidence="9">C2H2-type domain-containing protein</fullName>
    </recommendedName>
</protein>
<dbReference type="PANTHER" id="PTHR24394">
    <property type="entry name" value="ZINC FINGER PROTEIN"/>
    <property type="match status" value="1"/>
</dbReference>
<dbReference type="Gene3D" id="3.30.160.60">
    <property type="entry name" value="Classic Zinc Finger"/>
    <property type="match status" value="3"/>
</dbReference>
<dbReference type="InterPro" id="IPR013087">
    <property type="entry name" value="Znf_C2H2_type"/>
</dbReference>
<dbReference type="EMBL" id="BTRK01000001">
    <property type="protein sequence ID" value="GMR31339.1"/>
    <property type="molecule type" value="Genomic_DNA"/>
</dbReference>
<evidence type="ECO:0000256" key="1">
    <source>
        <dbReference type="ARBA" id="ARBA00004123"/>
    </source>
</evidence>
<dbReference type="InterPro" id="IPR036236">
    <property type="entry name" value="Znf_C2H2_sf"/>
</dbReference>
<dbReference type="FunFam" id="3.30.160.60:FF:000100">
    <property type="entry name" value="Zinc finger 45-like"/>
    <property type="match status" value="1"/>
</dbReference>
<feature type="region of interest" description="Disordered" evidence="8">
    <location>
        <begin position="119"/>
        <end position="139"/>
    </location>
</feature>
<gene>
    <name evidence="10" type="ORF">PMAYCL1PPCAC_01534</name>
</gene>
<comment type="subcellular location">
    <subcellularLocation>
        <location evidence="1">Nucleus</location>
    </subcellularLocation>
</comment>
<evidence type="ECO:0000256" key="5">
    <source>
        <dbReference type="ARBA" id="ARBA00022833"/>
    </source>
</evidence>
<sequence>KEGPEEFKDESIGEFADLKQEESVPNVHSISNVDSSHLPISSGCLRMCYLCGAVINHFCATPANPEERSAFLSNVITSKMSDVHSIRALGRNMITAFFCLGHLRTSTGIPKEKQIMPAKMCSSSTSPPQSTPTEISSNNVASYSCSECGKKLSTKRTLNEHLLIHSGEKPFTCEHCEMRFRFKSHRYIHLREFHKIKLYSCLTCGEQFHRKAQLSKHQFIHKDNIPQNVNVGDRVKGELAKPTIVKAIDKRAKIEAMNEPSKVRMMLPKQYFKCTLCGDNKFPTTVSSKGPIRARQFFDKLVTLTEKERERMEFVINNKIRADVCQKHFILPHNSE</sequence>
<feature type="non-terminal residue" evidence="10">
    <location>
        <position position="1"/>
    </location>
</feature>
<dbReference type="Pfam" id="PF00096">
    <property type="entry name" value="zf-C2H2"/>
    <property type="match status" value="2"/>
</dbReference>
<feature type="domain" description="C2H2-type" evidence="9">
    <location>
        <begin position="171"/>
        <end position="194"/>
    </location>
</feature>
<keyword evidence="6" id="KW-0539">Nucleus</keyword>